<feature type="compositionally biased region" description="Polar residues" evidence="1">
    <location>
        <begin position="683"/>
        <end position="697"/>
    </location>
</feature>
<feature type="compositionally biased region" description="Basic and acidic residues" evidence="1">
    <location>
        <begin position="717"/>
        <end position="736"/>
    </location>
</feature>
<dbReference type="AlphaFoldDB" id="A0A8H7KJM6"/>
<dbReference type="PANTHER" id="PTHR40788:SF1">
    <property type="entry name" value="IPA PROTEIN"/>
    <property type="match status" value="1"/>
</dbReference>
<dbReference type="GO" id="GO:0003729">
    <property type="term" value="F:mRNA binding"/>
    <property type="evidence" value="ECO:0007669"/>
    <property type="project" value="InterPro"/>
</dbReference>
<evidence type="ECO:0000313" key="2">
    <source>
        <dbReference type="EMBL" id="KAF7782280.1"/>
    </source>
</evidence>
<feature type="compositionally biased region" description="Basic residues" evidence="1">
    <location>
        <begin position="599"/>
        <end position="613"/>
    </location>
</feature>
<dbReference type="PANTHER" id="PTHR40788">
    <property type="entry name" value="CLR5 DOMAIN-CONTAINING PROTEIN-RELATED"/>
    <property type="match status" value="1"/>
</dbReference>
<evidence type="ECO:0000313" key="3">
    <source>
        <dbReference type="Proteomes" id="UP000629468"/>
    </source>
</evidence>
<dbReference type="Proteomes" id="UP000629468">
    <property type="component" value="Unassembled WGS sequence"/>
</dbReference>
<gene>
    <name evidence="2" type="ORF">Agabi119p4_1656</name>
</gene>
<dbReference type="InterPro" id="IPR012933">
    <property type="entry name" value="HicA_mRNA_interferase"/>
</dbReference>
<name>A0A8H7KJM6_AGABI</name>
<proteinExistence type="predicted"/>
<feature type="region of interest" description="Disordered" evidence="1">
    <location>
        <begin position="557"/>
        <end position="736"/>
    </location>
</feature>
<protein>
    <submittedName>
        <fullName evidence="2">Uncharacterized protein</fullName>
    </submittedName>
</protein>
<comment type="caution">
    <text evidence="2">The sequence shown here is derived from an EMBL/GenBank/DDBJ whole genome shotgun (WGS) entry which is preliminary data.</text>
</comment>
<dbReference type="Pfam" id="PF07927">
    <property type="entry name" value="HicA_toxin"/>
    <property type="match status" value="1"/>
</dbReference>
<dbReference type="EMBL" id="JABXXO010000003">
    <property type="protein sequence ID" value="KAF7782280.1"/>
    <property type="molecule type" value="Genomic_DNA"/>
</dbReference>
<reference evidence="2 3" key="1">
    <citation type="journal article" name="Sci. Rep.">
        <title>Telomere-to-telomere assembled and centromere annotated genomes of the two main subspecies of the button mushroom Agaricus bisporus reveal especially polymorphic chromosome ends.</title>
        <authorList>
            <person name="Sonnenberg A.S.M."/>
            <person name="Sedaghat-Telgerd N."/>
            <person name="Lavrijssen B."/>
            <person name="Ohm R.A."/>
            <person name="Hendrickx P.M."/>
            <person name="Scholtmeijer K."/>
            <person name="Baars J.J.P."/>
            <person name="van Peer A."/>
        </authorList>
    </citation>
    <scope>NUCLEOTIDE SEQUENCE [LARGE SCALE GENOMIC DNA]</scope>
    <source>
        <strain evidence="2 3">H119_p4</strain>
    </source>
</reference>
<evidence type="ECO:0000256" key="1">
    <source>
        <dbReference type="SAM" id="MobiDB-lite"/>
    </source>
</evidence>
<sequence>MAKPKLGAKSASKDLVKLGPREVFVDADKARKLREVKPTTSRALVLRNGKYGVQGRGSLSLMSKISGREKLDLLAEDLVDRTSKAVAAPFDIEKCLRIAESQYDAYLGDVSNLRDTEMFFNIISEECVAQTRYDSKRSEPENDPSSIAKVIATRIHNQYMMTSAWKIVRNIIRELVQRGMSNKNYKAVLRNDKKIRSLYLALTHMVDLMVEINQQRFSMLALNSTHYAKYFKRQESEDPATGPNIIFDHHELREAALSFIDSIIIELCFPQAPYPRFVLYQILHDAAEESPKDTKRFSQLMWNAVGDLSECVELQQILEMAMLTPEAKDWGSEGVELPTVFDEWKHAHILSSKAVEEYSNFKDLVYPLTRSFKKIVLNQIWGKIDQNYLKVSGKDIDDLWQLKGSQEAIAQWTSYYRGPENGNDSDEEKNRKVRPFKAKPGSGKETKTPLAIANFAEAEFEDMPELQTMSNSSDEYSSEDDSVSEADYIESDSDDSGYDTEEEDEIRELLREAMDIAHEKAWFNPINVNVEVRKISEAQDANPFLSLLSSMKGRIFQSSSQLKVPTPSGKPRAKAPAKMPQSQKATVEDVTDEDEPHVPGKKKKKKYKKKKKNNNSISTTGEYDAHDNAIPSSPPPVARSEPAATRPRSPITPTKQKKPPITPTKAKSAPPKISSAALPAFETATNIRGQSARTYLSSIEPHKVKPKTRSDQPSVLTKEEGKTESSDKQNSELDAKEQHAARCSWFSRLPRKTANFMHQLLRTSDDVKQGRSGMRWDDFVKLMTEMGFDYDPSTAGSSVRFIPPGKDDHPITFHKPHPKAYVEAWLLRSFAKRLKKRYGWDEDAFISGAESFVPEPEKEDR</sequence>
<organism evidence="2 3">
    <name type="scientific">Agaricus bisporus var. burnettii</name>
    <dbReference type="NCBI Taxonomy" id="192524"/>
    <lineage>
        <taxon>Eukaryota</taxon>
        <taxon>Fungi</taxon>
        <taxon>Dikarya</taxon>
        <taxon>Basidiomycota</taxon>
        <taxon>Agaricomycotina</taxon>
        <taxon>Agaricomycetes</taxon>
        <taxon>Agaricomycetidae</taxon>
        <taxon>Agaricales</taxon>
        <taxon>Agaricineae</taxon>
        <taxon>Agaricaceae</taxon>
        <taxon>Agaricus</taxon>
    </lineage>
</organism>
<feature type="compositionally biased region" description="Low complexity" evidence="1">
    <location>
        <begin position="663"/>
        <end position="677"/>
    </location>
</feature>
<feature type="region of interest" description="Disordered" evidence="1">
    <location>
        <begin position="462"/>
        <end position="503"/>
    </location>
</feature>
<accession>A0A8H7KJM6</accession>
<feature type="region of interest" description="Disordered" evidence="1">
    <location>
        <begin position="416"/>
        <end position="450"/>
    </location>
</feature>
<feature type="compositionally biased region" description="Acidic residues" evidence="1">
    <location>
        <begin position="476"/>
        <end position="503"/>
    </location>
</feature>